<feature type="region of interest" description="Disordered" evidence="1">
    <location>
        <begin position="155"/>
        <end position="178"/>
    </location>
</feature>
<feature type="compositionally biased region" description="Acidic residues" evidence="1">
    <location>
        <begin position="162"/>
        <end position="173"/>
    </location>
</feature>
<sequence length="453" mass="52305">MAGDWSLGKDGRQFRVEDGRPTTMVSSFDIYPYVAARNICFNFVIGTAPTQARLTAEFQEPAMRCCLGRPTLEFNHLQLGVSDLAGILTFDPNMRDRHNENHTRRLKRNVYDITSSDFDSSKQHFNQVVDGCQFGDEEIDSDYAWLLSFLTDTNEQTKSSSDTEEDENEDADDKDPQYSMFLKELTENGKSYKLKVSRNDEPLKFLEYEEQENSDNIGIGNSQDKASSSEGMRDRKTNRRVKRSLHRKKGKISTTKEISKMKEHKSSTDPSRDIPAKSCYRLLLDGCIQSEYGAFVLDGKRLNYEDKSTSSDSDILIWDNLHDCNEVNNKRPINAKKDISLKEKLMCILRQPYNQEEYEKLSEYVEKEKPVCRLLPLRHRAISSALDGVTKSVLDDVSTSFRRKLEAAHKEPPRALNLLRMFCFWLQHLPNEDIFQPWLNEECLKVLPSTTRR</sequence>
<gene>
    <name evidence="2" type="ORF">OSB04_002954</name>
</gene>
<organism evidence="2 3">
    <name type="scientific">Centaurea solstitialis</name>
    <name type="common">yellow star-thistle</name>
    <dbReference type="NCBI Taxonomy" id="347529"/>
    <lineage>
        <taxon>Eukaryota</taxon>
        <taxon>Viridiplantae</taxon>
        <taxon>Streptophyta</taxon>
        <taxon>Embryophyta</taxon>
        <taxon>Tracheophyta</taxon>
        <taxon>Spermatophyta</taxon>
        <taxon>Magnoliopsida</taxon>
        <taxon>eudicotyledons</taxon>
        <taxon>Gunneridae</taxon>
        <taxon>Pentapetalae</taxon>
        <taxon>asterids</taxon>
        <taxon>campanulids</taxon>
        <taxon>Asterales</taxon>
        <taxon>Asteraceae</taxon>
        <taxon>Carduoideae</taxon>
        <taxon>Cardueae</taxon>
        <taxon>Centaureinae</taxon>
        <taxon>Centaurea</taxon>
    </lineage>
</organism>
<feature type="compositionally biased region" description="Polar residues" evidence="1">
    <location>
        <begin position="214"/>
        <end position="230"/>
    </location>
</feature>
<proteinExistence type="predicted"/>
<comment type="caution">
    <text evidence="2">The sequence shown here is derived from an EMBL/GenBank/DDBJ whole genome shotgun (WGS) entry which is preliminary data.</text>
</comment>
<dbReference type="PANTHER" id="PTHR34194">
    <property type="entry name" value="F14J8.16 PROTEIN"/>
    <property type="match status" value="1"/>
</dbReference>
<reference evidence="2" key="1">
    <citation type="submission" date="2023-03" db="EMBL/GenBank/DDBJ databases">
        <title>Chromosome-scale reference genome and RAD-based genetic map of yellow starthistle (Centaurea solstitialis) reveal putative structural variation and QTLs associated with invader traits.</title>
        <authorList>
            <person name="Reatini B."/>
            <person name="Cang F.A."/>
            <person name="Jiang Q."/>
            <person name="Mckibben M.T.W."/>
            <person name="Barker M.S."/>
            <person name="Rieseberg L.H."/>
            <person name="Dlugosch K.M."/>
        </authorList>
    </citation>
    <scope>NUCLEOTIDE SEQUENCE</scope>
    <source>
        <strain evidence="2">CAN-66</strain>
        <tissue evidence="2">Leaf</tissue>
    </source>
</reference>
<dbReference type="EMBL" id="JARYMX010000001">
    <property type="protein sequence ID" value="KAJ9566988.1"/>
    <property type="molecule type" value="Genomic_DNA"/>
</dbReference>
<accession>A0AA38U1G7</accession>
<name>A0AA38U1G7_9ASTR</name>
<feature type="region of interest" description="Disordered" evidence="1">
    <location>
        <begin position="211"/>
        <end position="272"/>
    </location>
</feature>
<evidence type="ECO:0000313" key="2">
    <source>
        <dbReference type="EMBL" id="KAJ9566988.1"/>
    </source>
</evidence>
<keyword evidence="3" id="KW-1185">Reference proteome</keyword>
<feature type="compositionally biased region" description="Basic and acidic residues" evidence="1">
    <location>
        <begin position="257"/>
        <end position="272"/>
    </location>
</feature>
<evidence type="ECO:0000313" key="3">
    <source>
        <dbReference type="Proteomes" id="UP001172457"/>
    </source>
</evidence>
<dbReference type="AlphaFoldDB" id="A0AA38U1G7"/>
<dbReference type="Proteomes" id="UP001172457">
    <property type="component" value="Chromosome 1"/>
</dbReference>
<feature type="compositionally biased region" description="Basic residues" evidence="1">
    <location>
        <begin position="236"/>
        <end position="251"/>
    </location>
</feature>
<protein>
    <submittedName>
        <fullName evidence="2">Uncharacterized protein</fullName>
    </submittedName>
</protein>
<dbReference type="PANTHER" id="PTHR34194:SF2">
    <property type="entry name" value="F14J8.16 PROTEIN"/>
    <property type="match status" value="1"/>
</dbReference>
<evidence type="ECO:0000256" key="1">
    <source>
        <dbReference type="SAM" id="MobiDB-lite"/>
    </source>
</evidence>